<name>A0A7D9EDL8_PARCT</name>
<gene>
    <name evidence="1" type="ORF">PACLA_8A032467</name>
</gene>
<protein>
    <submittedName>
        <fullName evidence="1">Uncharacterized protein</fullName>
    </submittedName>
</protein>
<keyword evidence="2" id="KW-1185">Reference proteome</keyword>
<sequence length="147" mass="16711">MPDPNFHQHCPGTRFYFSDISVSNVALRLQNLKASKATGVDNIPAKFLKAASQIIAPSLTVIFKQPLCTGTYINDWKLARMSPIYKSEGRKKCENYRPISILPIMSEVFEREVLTKIYKYLNENSLLSKSQSGIRTKTWNCGRAYSD</sequence>
<dbReference type="PANTHER" id="PTHR47510">
    <property type="entry name" value="REVERSE TRANSCRIPTASE DOMAIN-CONTAINING PROTEIN"/>
    <property type="match status" value="1"/>
</dbReference>
<dbReference type="OrthoDB" id="6778366at2759"/>
<evidence type="ECO:0000313" key="2">
    <source>
        <dbReference type="Proteomes" id="UP001152795"/>
    </source>
</evidence>
<dbReference type="PANTHER" id="PTHR47510:SF3">
    <property type="entry name" value="ENDO_EXONUCLEASE_PHOSPHATASE DOMAIN-CONTAINING PROTEIN"/>
    <property type="match status" value="1"/>
</dbReference>
<dbReference type="EMBL" id="CACRXK020005559">
    <property type="protein sequence ID" value="CAB4006630.1"/>
    <property type="molecule type" value="Genomic_DNA"/>
</dbReference>
<proteinExistence type="predicted"/>
<comment type="caution">
    <text evidence="1">The sequence shown here is derived from an EMBL/GenBank/DDBJ whole genome shotgun (WGS) entry which is preliminary data.</text>
</comment>
<organism evidence="1 2">
    <name type="scientific">Paramuricea clavata</name>
    <name type="common">Red gorgonian</name>
    <name type="synonym">Violescent sea-whip</name>
    <dbReference type="NCBI Taxonomy" id="317549"/>
    <lineage>
        <taxon>Eukaryota</taxon>
        <taxon>Metazoa</taxon>
        <taxon>Cnidaria</taxon>
        <taxon>Anthozoa</taxon>
        <taxon>Octocorallia</taxon>
        <taxon>Malacalcyonacea</taxon>
        <taxon>Plexauridae</taxon>
        <taxon>Paramuricea</taxon>
    </lineage>
</organism>
<accession>A0A7D9EDL8</accession>
<feature type="non-terminal residue" evidence="1">
    <location>
        <position position="147"/>
    </location>
</feature>
<dbReference type="Proteomes" id="UP001152795">
    <property type="component" value="Unassembled WGS sequence"/>
</dbReference>
<dbReference type="AlphaFoldDB" id="A0A7D9EDL8"/>
<reference evidence="1" key="1">
    <citation type="submission" date="2020-04" db="EMBL/GenBank/DDBJ databases">
        <authorList>
            <person name="Alioto T."/>
            <person name="Alioto T."/>
            <person name="Gomez Garrido J."/>
        </authorList>
    </citation>
    <scope>NUCLEOTIDE SEQUENCE</scope>
    <source>
        <strain evidence="1">A484AB</strain>
    </source>
</reference>
<evidence type="ECO:0000313" key="1">
    <source>
        <dbReference type="EMBL" id="CAB4006630.1"/>
    </source>
</evidence>